<organism evidence="3 4">
    <name type="scientific">Sporosarcina ureilytica</name>
    <dbReference type="NCBI Taxonomy" id="298596"/>
    <lineage>
        <taxon>Bacteria</taxon>
        <taxon>Bacillati</taxon>
        <taxon>Bacillota</taxon>
        <taxon>Bacilli</taxon>
        <taxon>Bacillales</taxon>
        <taxon>Caryophanaceae</taxon>
        <taxon>Sporosarcina</taxon>
    </lineage>
</organism>
<evidence type="ECO:0000256" key="1">
    <source>
        <dbReference type="ARBA" id="ARBA00008668"/>
    </source>
</evidence>
<dbReference type="PANTHER" id="PTHR43695">
    <property type="entry name" value="PUTATIVE (AFU_ORTHOLOGUE AFUA_2G17250)-RELATED"/>
    <property type="match status" value="1"/>
</dbReference>
<dbReference type="InterPro" id="IPR036514">
    <property type="entry name" value="SGNH_hydro_sf"/>
</dbReference>
<comment type="similarity">
    <text evidence="1">Belongs to the 'GDSL' lipolytic enzyme family.</text>
</comment>
<dbReference type="Pfam" id="PF00657">
    <property type="entry name" value="Lipase_GDSL"/>
    <property type="match status" value="1"/>
</dbReference>
<dbReference type="Proteomes" id="UP000185746">
    <property type="component" value="Chromosome"/>
</dbReference>
<dbReference type="Gene3D" id="3.40.50.1110">
    <property type="entry name" value="SGNH hydrolase"/>
    <property type="match status" value="1"/>
</dbReference>
<keyword evidence="4" id="KW-1185">Reference proteome</keyword>
<dbReference type="KEGG" id="surl:BI350_14380"/>
<protein>
    <submittedName>
        <fullName evidence="3">Rhamnogalacturonan acetylesterase</fullName>
    </submittedName>
</protein>
<evidence type="ECO:0000256" key="2">
    <source>
        <dbReference type="ARBA" id="ARBA00022801"/>
    </source>
</evidence>
<dbReference type="GO" id="GO:0016788">
    <property type="term" value="F:hydrolase activity, acting on ester bonds"/>
    <property type="evidence" value="ECO:0007669"/>
    <property type="project" value="InterPro"/>
</dbReference>
<dbReference type="CDD" id="cd01821">
    <property type="entry name" value="Rhamnogalacturan_acetylesterase_like"/>
    <property type="match status" value="1"/>
</dbReference>
<dbReference type="EMBL" id="CP017560">
    <property type="protein sequence ID" value="AOV08603.1"/>
    <property type="molecule type" value="Genomic_DNA"/>
</dbReference>
<evidence type="ECO:0000313" key="3">
    <source>
        <dbReference type="EMBL" id="AOV08603.1"/>
    </source>
</evidence>
<keyword evidence="2" id="KW-0378">Hydrolase</keyword>
<proteinExistence type="inferred from homology"/>
<dbReference type="PANTHER" id="PTHR43695:SF1">
    <property type="entry name" value="RHAMNOGALACTURONAN ACETYLESTERASE"/>
    <property type="match status" value="1"/>
</dbReference>
<dbReference type="SUPFAM" id="SSF52266">
    <property type="entry name" value="SGNH hydrolase"/>
    <property type="match status" value="1"/>
</dbReference>
<dbReference type="RefSeq" id="WP_075528769.1">
    <property type="nucleotide sequence ID" value="NZ_CP017560.1"/>
</dbReference>
<reference evidence="3 4" key="1">
    <citation type="submission" date="2016-09" db="EMBL/GenBank/DDBJ databases">
        <title>Complete genome sequence of the Lysinibacillus sphaericus LMG 22257, a specie of Bacillus with ureolytic activity that can effectively biodeposit calcium carbonate.</title>
        <authorList>
            <person name="Yan W."/>
        </authorList>
    </citation>
    <scope>NUCLEOTIDE SEQUENCE [LARGE SCALE GENOMIC DNA]</scope>
    <source>
        <strain evidence="3 4">LMG 22257</strain>
    </source>
</reference>
<accession>A0A1D8JIR0</accession>
<dbReference type="InterPro" id="IPR001087">
    <property type="entry name" value="GDSL"/>
</dbReference>
<sequence length="217" mass="24675">MDRNPTIYLAGDSTVRNYDKSQYPQAGWGQFLGNYLTKTVTIKNYAVGGLSSKTFITEGHLSRIDSEIAENDYLFIQFGHNDSTRNRADRFTEPYGDYQIYLKQYIDLAKSKKAIPILLTPVARLNYVQDRFSPDFSEYCNAMKELANENEVLLIDLMSIGVQYLSSIGYTMAQELYMLSVNGTDCTHFTERGANIMARLVSEQLIELPNGLDQLIK</sequence>
<evidence type="ECO:0000313" key="4">
    <source>
        <dbReference type="Proteomes" id="UP000185746"/>
    </source>
</evidence>
<dbReference type="AlphaFoldDB" id="A0A1D8JIR0"/>
<dbReference type="InterPro" id="IPR037459">
    <property type="entry name" value="RhgT-like"/>
</dbReference>
<gene>
    <name evidence="3" type="ORF">BI350_14380</name>
</gene>
<name>A0A1D8JIR0_9BACL</name>